<sequence length="48" mass="5546">MNHNAKQNLVDFSQIVKKAYEKGENETELTLEKLIEDLKADLKQLVIC</sequence>
<comment type="caution">
    <text evidence="1">The sequence shown here is derived from an EMBL/GenBank/DDBJ whole genome shotgun (WGS) entry which is preliminary data.</text>
</comment>
<accession>A0A561DDG0</accession>
<dbReference type="AlphaFoldDB" id="A0A561DDG0"/>
<protein>
    <submittedName>
        <fullName evidence="1">Uncharacterized protein</fullName>
    </submittedName>
</protein>
<dbReference type="EMBL" id="VIVN01000006">
    <property type="protein sequence ID" value="TWE01219.1"/>
    <property type="molecule type" value="Genomic_DNA"/>
</dbReference>
<name>A0A561DDG0_9BACI</name>
<proteinExistence type="predicted"/>
<reference evidence="1 2" key="1">
    <citation type="submission" date="2019-06" db="EMBL/GenBank/DDBJ databases">
        <title>Sorghum-associated microbial communities from plants grown in Nebraska, USA.</title>
        <authorList>
            <person name="Schachtman D."/>
        </authorList>
    </citation>
    <scope>NUCLEOTIDE SEQUENCE [LARGE SCALE GENOMIC DNA]</scope>
    <source>
        <strain evidence="1 2">2482</strain>
    </source>
</reference>
<dbReference type="Proteomes" id="UP000319671">
    <property type="component" value="Unassembled WGS sequence"/>
</dbReference>
<keyword evidence="2" id="KW-1185">Reference proteome</keyword>
<gene>
    <name evidence="1" type="ORF">FB550_106277</name>
</gene>
<dbReference type="RefSeq" id="WP_186446481.1">
    <property type="nucleotide sequence ID" value="NZ_VIVN01000006.1"/>
</dbReference>
<dbReference type="Pfam" id="PF26162">
    <property type="entry name" value="YwzD"/>
    <property type="match status" value="1"/>
</dbReference>
<evidence type="ECO:0000313" key="1">
    <source>
        <dbReference type="EMBL" id="TWE01219.1"/>
    </source>
</evidence>
<evidence type="ECO:0000313" key="2">
    <source>
        <dbReference type="Proteomes" id="UP000319671"/>
    </source>
</evidence>
<organism evidence="1 2">
    <name type="scientific">Neobacillus bataviensis</name>
    <dbReference type="NCBI Taxonomy" id="220685"/>
    <lineage>
        <taxon>Bacteria</taxon>
        <taxon>Bacillati</taxon>
        <taxon>Bacillota</taxon>
        <taxon>Bacilli</taxon>
        <taxon>Bacillales</taxon>
        <taxon>Bacillaceae</taxon>
        <taxon>Neobacillus</taxon>
    </lineage>
</organism>
<dbReference type="InterPro" id="IPR058930">
    <property type="entry name" value="YwzD"/>
</dbReference>